<protein>
    <submittedName>
        <fullName evidence="1">Uncharacterized protein</fullName>
    </submittedName>
</protein>
<dbReference type="EMBL" id="AICQ01000050">
    <property type="protein sequence ID" value="EID18679.1"/>
    <property type="molecule type" value="Genomic_DNA"/>
</dbReference>
<proteinExistence type="predicted"/>
<organism evidence="1 2">
    <name type="scientific">Streptococcus constellatus subsp. constellatus SK53</name>
    <dbReference type="NCBI Taxonomy" id="1095730"/>
    <lineage>
        <taxon>Bacteria</taxon>
        <taxon>Bacillati</taxon>
        <taxon>Bacillota</taxon>
        <taxon>Bacilli</taxon>
        <taxon>Lactobacillales</taxon>
        <taxon>Streptococcaceae</taxon>
        <taxon>Streptococcus</taxon>
        <taxon>Streptococcus anginosus group</taxon>
    </lineage>
</organism>
<evidence type="ECO:0000313" key="2">
    <source>
        <dbReference type="Proteomes" id="UP000005070"/>
    </source>
</evidence>
<comment type="caution">
    <text evidence="1">The sequence shown here is derived from an EMBL/GenBank/DDBJ whole genome shotgun (WGS) entry which is preliminary data.</text>
</comment>
<dbReference type="Proteomes" id="UP000005070">
    <property type="component" value="Unassembled WGS sequence"/>
</dbReference>
<accession>A0AAD2Y3U1</accession>
<sequence length="42" mass="5148">MGICRHDEQLITQGLQLLELTRELEFHRILTEEVRHFHRSDF</sequence>
<reference evidence="1 2" key="1">
    <citation type="submission" date="2012-01" db="EMBL/GenBank/DDBJ databases">
        <authorList>
            <person name="Harkins D.M."/>
            <person name="Madupu R."/>
            <person name="Durkin A.S."/>
            <person name="Torralba M."/>
            <person name="Methe B."/>
            <person name="Sutton G.G."/>
            <person name="Nelson K.E."/>
        </authorList>
    </citation>
    <scope>NUCLEOTIDE SEQUENCE [LARGE SCALE GENOMIC DNA]</scope>
    <source>
        <strain evidence="1 2">SK53</strain>
    </source>
</reference>
<gene>
    <name evidence="1" type="ORF">HMPREF1044_1811</name>
</gene>
<dbReference type="AlphaFoldDB" id="A0AAD2Y3U1"/>
<name>A0AAD2Y3U1_STRCV</name>
<evidence type="ECO:0000313" key="1">
    <source>
        <dbReference type="EMBL" id="EID18679.1"/>
    </source>
</evidence>